<comment type="caution">
    <text evidence="1">The sequence shown here is derived from an EMBL/GenBank/DDBJ whole genome shotgun (WGS) entry which is preliminary data.</text>
</comment>
<sequence length="187" mass="20676">MEVRALPENPYSCERTEDELWSKLSEPADEHEQGCPNCQAQRKRLATLSLAAGQWSAETDSEADEELLGGLLDRVMDRVRTEVRRGVRFTIRITPHGPLMISGYLLLETLRDAVDQLPYISLGSHKILPGELPDTISLSLKIAIEAGQDGTALAQQAREALLTHFAERIGISLGAIDISVEDVIHEH</sequence>
<reference evidence="1 2" key="1">
    <citation type="submission" date="2020-04" db="EMBL/GenBank/DDBJ databases">
        <title>Paeniglutamicibacter sp. ANT13_2, a novel actinomycete isolated from sediment in Antarctica.</title>
        <authorList>
            <person name="Sakdapetsiri C."/>
            <person name="Pinyakong O."/>
        </authorList>
    </citation>
    <scope>NUCLEOTIDE SEQUENCE [LARGE SCALE GENOMIC DNA]</scope>
    <source>
        <strain evidence="1 2">ANT13_2</strain>
    </source>
</reference>
<evidence type="ECO:0000313" key="2">
    <source>
        <dbReference type="Proteomes" id="UP000746595"/>
    </source>
</evidence>
<evidence type="ECO:0008006" key="3">
    <source>
        <dbReference type="Google" id="ProtNLM"/>
    </source>
</evidence>
<protein>
    <recommendedName>
        <fullName evidence="3">Asp23/Gls24 family envelope stress response protein</fullName>
    </recommendedName>
</protein>
<dbReference type="EMBL" id="JAAWVT010000001">
    <property type="protein sequence ID" value="NKG19541.1"/>
    <property type="molecule type" value="Genomic_DNA"/>
</dbReference>
<accession>A0ABX1G1Q9</accession>
<evidence type="ECO:0000313" key="1">
    <source>
        <dbReference type="EMBL" id="NKG19541.1"/>
    </source>
</evidence>
<name>A0ABX1G1Q9_9MICC</name>
<proteinExistence type="predicted"/>
<gene>
    <name evidence="1" type="ORF">HED64_02315</name>
</gene>
<organism evidence="1 2">
    <name type="scientific">Paeniglutamicibacter terrestris</name>
    <dbReference type="NCBI Taxonomy" id="2723403"/>
    <lineage>
        <taxon>Bacteria</taxon>
        <taxon>Bacillati</taxon>
        <taxon>Actinomycetota</taxon>
        <taxon>Actinomycetes</taxon>
        <taxon>Micrococcales</taxon>
        <taxon>Micrococcaceae</taxon>
        <taxon>Paeniglutamicibacter</taxon>
    </lineage>
</organism>
<dbReference type="Proteomes" id="UP000746595">
    <property type="component" value="Unassembled WGS sequence"/>
</dbReference>
<dbReference type="RefSeq" id="WP_168150478.1">
    <property type="nucleotide sequence ID" value="NZ_JAAWVT010000001.1"/>
</dbReference>
<keyword evidence="2" id="KW-1185">Reference proteome</keyword>